<dbReference type="EMBL" id="CP034438">
    <property type="protein sequence ID" value="AZN30426.1"/>
    <property type="molecule type" value="Genomic_DNA"/>
</dbReference>
<keyword evidence="2" id="KW-1185">Reference proteome</keyword>
<organism evidence="1 2">
    <name type="scientific">Flaviflexus salsibiostraticola</name>
    <dbReference type="NCBI Taxonomy" id="1282737"/>
    <lineage>
        <taxon>Bacteria</taxon>
        <taxon>Bacillati</taxon>
        <taxon>Actinomycetota</taxon>
        <taxon>Actinomycetes</taxon>
        <taxon>Actinomycetales</taxon>
        <taxon>Actinomycetaceae</taxon>
        <taxon>Flaviflexus</taxon>
    </lineage>
</organism>
<proteinExistence type="predicted"/>
<dbReference type="RefSeq" id="WP_126041150.1">
    <property type="nucleotide sequence ID" value="NZ_CP034438.1"/>
</dbReference>
<name>A0A3S8ZAC9_9ACTO</name>
<reference evidence="1 2" key="1">
    <citation type="submission" date="2018-12" db="EMBL/GenBank/DDBJ databases">
        <title>Complete genome sequence of Flaviflexus salsibiostraticola KCTC 33148.</title>
        <authorList>
            <person name="Bae J.-W."/>
        </authorList>
    </citation>
    <scope>NUCLEOTIDE SEQUENCE [LARGE SCALE GENOMIC DNA]</scope>
    <source>
        <strain evidence="1 2">KCTC 33148</strain>
    </source>
</reference>
<sequence>MTEEVPPPPAGSLIPLSLRLDHIAAMLNAELIDHPVYDGFELQWFDDDRHGTGMLAFLSRREDRRVDYYRQAGLTIDPSGYDIGGGTRSWSVIDFDSARLMVADDGVDAEVRFRDVDGRDVDIRVNDRDGRVRRRGGLLAPVGAAIEHPSSLLLVWMPVFDLVRHGDSAPLVEIDGIDARTGALPGARLHRHHLIKYAAPVLALQVNPSSEAAAAPCDIENVDDVLSIRTSDAGHEARLVLTPRLPNFAADDIPESSGRWHVGIDGVRLTGGVWRCRGTHAGAQVMLDVDERWRPGRLPWLMRAVTTVIPVFRRWPTTYRWVCDIRDPPAAVRGRWQRTGAGGAESYMRATRWRRAEPLR</sequence>
<evidence type="ECO:0000313" key="1">
    <source>
        <dbReference type="EMBL" id="AZN30426.1"/>
    </source>
</evidence>
<gene>
    <name evidence="1" type="ORF">EJO69_09005</name>
</gene>
<evidence type="ECO:0000313" key="2">
    <source>
        <dbReference type="Proteomes" id="UP000270021"/>
    </source>
</evidence>
<dbReference type="OrthoDB" id="4823114at2"/>
<accession>A0A3S8ZAC9</accession>
<dbReference type="AlphaFoldDB" id="A0A3S8ZAC9"/>
<protein>
    <submittedName>
        <fullName evidence="1">Uncharacterized protein</fullName>
    </submittedName>
</protein>
<dbReference type="KEGG" id="fsl:EJO69_09005"/>
<dbReference type="Proteomes" id="UP000270021">
    <property type="component" value="Chromosome"/>
</dbReference>